<gene>
    <name evidence="1" type="ORF">AAV99_07115</name>
</gene>
<evidence type="ECO:0008006" key="3">
    <source>
        <dbReference type="Google" id="ProtNLM"/>
    </source>
</evidence>
<accession>A0A0H0XNY0</accession>
<evidence type="ECO:0000313" key="2">
    <source>
        <dbReference type="Proteomes" id="UP000053455"/>
    </source>
</evidence>
<protein>
    <recommendedName>
        <fullName evidence="3">Terminase</fullName>
    </recommendedName>
</protein>
<organism evidence="1 2">
    <name type="scientific">Aurantiacibacter marinus</name>
    <dbReference type="NCBI Taxonomy" id="874156"/>
    <lineage>
        <taxon>Bacteria</taxon>
        <taxon>Pseudomonadati</taxon>
        <taxon>Pseudomonadota</taxon>
        <taxon>Alphaproteobacteria</taxon>
        <taxon>Sphingomonadales</taxon>
        <taxon>Erythrobacteraceae</taxon>
        <taxon>Aurantiacibacter</taxon>
    </lineage>
</organism>
<comment type="caution">
    <text evidence="1">The sequence shown here is derived from an EMBL/GenBank/DDBJ whole genome shotgun (WGS) entry which is preliminary data.</text>
</comment>
<dbReference type="PATRIC" id="fig|874156.12.peg.1463"/>
<evidence type="ECO:0000313" key="1">
    <source>
        <dbReference type="EMBL" id="KLI64049.1"/>
    </source>
</evidence>
<sequence>MLDFTPVPHTNPRKNSITPDRQRRFIAHLAATGIVKQAARHIGASLEALYKLRQRPGAEGFRAAWEAAVDCGIARLEDCALQRAIEGEERLVVSSGKLLGTERRHNEALVMFLLRQRRADRYGAQVLPGHPLYERIRAEVLAEHRSAMRQSKDEVLASLNAKLDLMRERKAQAQRLLSEGGLEPAGK</sequence>
<reference evidence="1 2" key="1">
    <citation type="submission" date="2015-04" db="EMBL/GenBank/DDBJ databases">
        <title>The draft genome sequence of Erythrobacter marinus HWDM-33.</title>
        <authorList>
            <person name="Zhuang L."/>
            <person name="Liu Y."/>
            <person name="Shao Z."/>
        </authorList>
    </citation>
    <scope>NUCLEOTIDE SEQUENCE [LARGE SCALE GENOMIC DNA]</scope>
    <source>
        <strain evidence="1 2">HWDM-33</strain>
    </source>
</reference>
<keyword evidence="2" id="KW-1185">Reference proteome</keyword>
<dbReference type="EMBL" id="LBHU01000002">
    <property type="protein sequence ID" value="KLI64049.1"/>
    <property type="molecule type" value="Genomic_DNA"/>
</dbReference>
<name>A0A0H0XNY0_9SPHN</name>
<dbReference type="Proteomes" id="UP000053455">
    <property type="component" value="Unassembled WGS sequence"/>
</dbReference>
<dbReference type="AlphaFoldDB" id="A0A0H0XNY0"/>
<proteinExistence type="predicted"/>